<protein>
    <submittedName>
        <fullName evidence="1">Uncharacterized protein</fullName>
    </submittedName>
</protein>
<proteinExistence type="predicted"/>
<organism evidence="1 2">
    <name type="scientific">Paenibacillus xylanilyticus</name>
    <dbReference type="NCBI Taxonomy" id="248903"/>
    <lineage>
        <taxon>Bacteria</taxon>
        <taxon>Bacillati</taxon>
        <taxon>Bacillota</taxon>
        <taxon>Bacilli</taxon>
        <taxon>Bacillales</taxon>
        <taxon>Paenibacillaceae</taxon>
        <taxon>Paenibacillus</taxon>
    </lineage>
</organism>
<keyword evidence="2" id="KW-1185">Reference proteome</keyword>
<dbReference type="RefSeq" id="WP_175397311.1">
    <property type="nucleotide sequence ID" value="NZ_JABMCB010000192.1"/>
</dbReference>
<comment type="caution">
    <text evidence="1">The sequence shown here is derived from an EMBL/GenBank/DDBJ whole genome shotgun (WGS) entry which is preliminary data.</text>
</comment>
<evidence type="ECO:0000313" key="1">
    <source>
        <dbReference type="EMBL" id="NUU77666.1"/>
    </source>
</evidence>
<dbReference type="EMBL" id="JABMCB010000192">
    <property type="protein sequence ID" value="NUU77666.1"/>
    <property type="molecule type" value="Genomic_DNA"/>
</dbReference>
<reference evidence="1 2" key="1">
    <citation type="submission" date="2020-05" db="EMBL/GenBank/DDBJ databases">
        <title>Genome Sequencing of Type Strains.</title>
        <authorList>
            <person name="Lemaire J.F."/>
            <person name="Inderbitzin P."/>
            <person name="Gregorio O.A."/>
            <person name="Collins S.B."/>
            <person name="Wespe N."/>
            <person name="Knight-Connoni V."/>
        </authorList>
    </citation>
    <scope>NUCLEOTIDE SEQUENCE [LARGE SCALE GENOMIC DNA]</scope>
    <source>
        <strain evidence="1 2">LMG 21957</strain>
    </source>
</reference>
<accession>A0A7Y6EWD4</accession>
<sequence>MEVTATDESVHINKEESESETRYTVTRVEINQVFGNKGHQELKDYIHVLEPTYIVRNKGIYTGVTRYTYGDYTPMQAGYRYVLFLSWDEKHNGYWITSLEQGKFNVDQKDSAERALAEKNLQVKALKEDVFEHLGYSD</sequence>
<evidence type="ECO:0000313" key="2">
    <source>
        <dbReference type="Proteomes" id="UP000526125"/>
    </source>
</evidence>
<dbReference type="AlphaFoldDB" id="A0A7Y6EWD4"/>
<dbReference type="Proteomes" id="UP000526125">
    <property type="component" value="Unassembled WGS sequence"/>
</dbReference>
<gene>
    <name evidence="1" type="ORF">HP552_20850</name>
</gene>
<name>A0A7Y6EWD4_9BACL</name>